<reference evidence="1 2" key="1">
    <citation type="journal article" date="2013" name="J. Virol.">
        <title>Insights into head-tailed viruses infecting extremely halophilic archaea.</title>
        <authorList>
            <person name="Pietila M.K."/>
            <person name="Laurinmaki P."/>
            <person name="Russell D.A."/>
            <person name="Ko C.C."/>
            <person name="Jacobs-Sera D."/>
            <person name="Butcher S.J."/>
            <person name="Bamford D.H."/>
            <person name="Hendrix R.W."/>
        </authorList>
    </citation>
    <scope>NUCLEOTIDE SEQUENCE [LARGE SCALE GENOMIC DNA]</scope>
</reference>
<dbReference type="KEGG" id="vg:14477368"/>
<organism evidence="1 2">
    <name type="scientific">Haloarcula vallismortis tailed virus 1</name>
    <dbReference type="NCBI Taxonomy" id="1262528"/>
    <lineage>
        <taxon>Viruses</taxon>
        <taxon>Duplodnaviria</taxon>
        <taxon>Heunggongvirae</taxon>
        <taxon>Uroviricota</taxon>
        <taxon>Caudoviricetes</taxon>
        <taxon>Thumleimavirales</taxon>
        <taxon>Druskaviridae</taxon>
        <taxon>Tredecimvirus</taxon>
        <taxon>Tredecimvirus thailandense</taxon>
        <taxon>Tredecimvirus HVTV1</taxon>
    </lineage>
</organism>
<dbReference type="Proteomes" id="UP000011137">
    <property type="component" value="Segment"/>
</dbReference>
<protein>
    <submittedName>
        <fullName evidence="1">Uncharacterized protein</fullName>
    </submittedName>
</protein>
<gene>
    <name evidence="1" type="primary">127</name>
    <name evidence="1" type="ORF">HVTV1_127</name>
</gene>
<accession>L7TI27</accession>
<dbReference type="OrthoDB" id="26135at10239"/>
<evidence type="ECO:0000313" key="2">
    <source>
        <dbReference type="Proteomes" id="UP000011137"/>
    </source>
</evidence>
<sequence>MADVDWDVAELTRTYLDNNWDDAGNGITKPDRVELLTEDNTGKARQKVRRNSSEYILVYEPGERNIESADIFHESEDKSAMVAIEASTQDGRARREEIFKEIKRLTNERRKRSGPVETPGNWDKLNIQTVNPFDDTAFGWHVLEMTVEYSRHSDLI</sequence>
<keyword evidence="2" id="KW-1185">Reference proteome</keyword>
<name>L7TI27_9CAUD</name>
<dbReference type="GeneID" id="14477368"/>
<evidence type="ECO:0000313" key="1">
    <source>
        <dbReference type="EMBL" id="AGC34496.1"/>
    </source>
</evidence>
<dbReference type="EMBL" id="KC117377">
    <property type="protein sequence ID" value="AGC34496.1"/>
    <property type="molecule type" value="Genomic_DNA"/>
</dbReference>
<proteinExistence type="predicted"/>
<dbReference type="RefSeq" id="YP_007379032.1">
    <property type="nucleotide sequence ID" value="NC_020158.1"/>
</dbReference>